<dbReference type="AlphaFoldDB" id="A0A8R1HGD3"/>
<reference evidence="3" key="1">
    <citation type="submission" date="2010-08" db="EMBL/GenBank/DDBJ databases">
        <authorList>
            <consortium name="Caenorhabditis japonica Sequencing Consortium"/>
            <person name="Wilson R.K."/>
        </authorList>
    </citation>
    <scope>NUCLEOTIDE SEQUENCE [LARGE SCALE GENOMIC DNA]</scope>
    <source>
        <strain evidence="3">DF5081</strain>
    </source>
</reference>
<sequence length="149" mass="16684">MASCSYNVSSKAKTDESDNHLFALMAVKITALLDKSDYLVVRSQQKTYFRDRGFHISIGAKFDPKLTPPSNIYWKELIGAVGLVLIISILVAGVYTYKQGYWDRWLKKEQTNNGNVERLITTQSDPANGNGNGLTDINPSISRFDSVFN</sequence>
<dbReference type="Proteomes" id="UP000005237">
    <property type="component" value="Unassembled WGS sequence"/>
</dbReference>
<keyword evidence="1" id="KW-0472">Membrane</keyword>
<reference evidence="2" key="2">
    <citation type="submission" date="2022-06" db="UniProtKB">
        <authorList>
            <consortium name="EnsemblMetazoa"/>
        </authorList>
    </citation>
    <scope>IDENTIFICATION</scope>
    <source>
        <strain evidence="2">DF5081</strain>
    </source>
</reference>
<evidence type="ECO:0000313" key="2">
    <source>
        <dbReference type="EnsemblMetazoa" id="CJA00815b.1"/>
    </source>
</evidence>
<evidence type="ECO:0000313" key="3">
    <source>
        <dbReference type="Proteomes" id="UP000005237"/>
    </source>
</evidence>
<keyword evidence="1" id="KW-1133">Transmembrane helix</keyword>
<feature type="transmembrane region" description="Helical" evidence="1">
    <location>
        <begin position="77"/>
        <end position="97"/>
    </location>
</feature>
<evidence type="ECO:0000256" key="1">
    <source>
        <dbReference type="SAM" id="Phobius"/>
    </source>
</evidence>
<keyword evidence="1" id="KW-0812">Transmembrane</keyword>
<proteinExistence type="predicted"/>
<keyword evidence="3" id="KW-1185">Reference proteome</keyword>
<dbReference type="EnsemblMetazoa" id="CJA00815b.1">
    <property type="protein sequence ID" value="CJA00815b.1"/>
    <property type="gene ID" value="WBGene00120019"/>
</dbReference>
<accession>A0A8R1HGD3</accession>
<protein>
    <submittedName>
        <fullName evidence="2">Uncharacterized protein</fullName>
    </submittedName>
</protein>
<organism evidence="2 3">
    <name type="scientific">Caenorhabditis japonica</name>
    <dbReference type="NCBI Taxonomy" id="281687"/>
    <lineage>
        <taxon>Eukaryota</taxon>
        <taxon>Metazoa</taxon>
        <taxon>Ecdysozoa</taxon>
        <taxon>Nematoda</taxon>
        <taxon>Chromadorea</taxon>
        <taxon>Rhabditida</taxon>
        <taxon>Rhabditina</taxon>
        <taxon>Rhabditomorpha</taxon>
        <taxon>Rhabditoidea</taxon>
        <taxon>Rhabditidae</taxon>
        <taxon>Peloderinae</taxon>
        <taxon>Caenorhabditis</taxon>
    </lineage>
</organism>
<name>A0A8R1HGD3_CAEJA</name>